<feature type="region of interest" description="Disordered" evidence="1">
    <location>
        <begin position="438"/>
        <end position="525"/>
    </location>
</feature>
<dbReference type="InterPro" id="IPR000719">
    <property type="entry name" value="Prot_kinase_dom"/>
</dbReference>
<feature type="compositionally biased region" description="Low complexity" evidence="1">
    <location>
        <begin position="704"/>
        <end position="714"/>
    </location>
</feature>
<dbReference type="InterPro" id="IPR008271">
    <property type="entry name" value="Ser/Thr_kinase_AS"/>
</dbReference>
<dbReference type="AlphaFoldDB" id="A0A0P1BKC3"/>
<feature type="compositionally biased region" description="Polar residues" evidence="1">
    <location>
        <begin position="496"/>
        <end position="507"/>
    </location>
</feature>
<dbReference type="EMBL" id="CCYA01000278">
    <property type="protein sequence ID" value="CEH16237.1"/>
    <property type="molecule type" value="Genomic_DNA"/>
</dbReference>
<dbReference type="Proteomes" id="UP000054845">
    <property type="component" value="Unassembled WGS sequence"/>
</dbReference>
<evidence type="ECO:0000313" key="4">
    <source>
        <dbReference type="Proteomes" id="UP000054845"/>
    </source>
</evidence>
<accession>A0A0P1BKC3</accession>
<dbReference type="PANTHER" id="PTHR44329">
    <property type="entry name" value="SERINE/THREONINE-PROTEIN KINASE TNNI3K-RELATED"/>
    <property type="match status" value="1"/>
</dbReference>
<keyword evidence="3" id="KW-0808">Transferase</keyword>
<feature type="region of interest" description="Disordered" evidence="1">
    <location>
        <begin position="157"/>
        <end position="204"/>
    </location>
</feature>
<dbReference type="PROSITE" id="PS00108">
    <property type="entry name" value="PROTEIN_KINASE_ST"/>
    <property type="match status" value="1"/>
</dbReference>
<feature type="compositionally biased region" description="Polar residues" evidence="1">
    <location>
        <begin position="909"/>
        <end position="918"/>
    </location>
</feature>
<name>A0A0P1BKC3_9BASI</name>
<feature type="compositionally biased region" description="Low complexity" evidence="1">
    <location>
        <begin position="835"/>
        <end position="847"/>
    </location>
</feature>
<dbReference type="InterPro" id="IPR011009">
    <property type="entry name" value="Kinase-like_dom_sf"/>
</dbReference>
<dbReference type="SMART" id="SM00220">
    <property type="entry name" value="S_TKc"/>
    <property type="match status" value="1"/>
</dbReference>
<dbReference type="Gene3D" id="1.10.510.10">
    <property type="entry name" value="Transferase(Phosphotransferase) domain 1"/>
    <property type="match status" value="1"/>
</dbReference>
<feature type="region of interest" description="Disordered" evidence="1">
    <location>
        <begin position="1"/>
        <end position="20"/>
    </location>
</feature>
<proteinExistence type="predicted"/>
<evidence type="ECO:0000259" key="2">
    <source>
        <dbReference type="PROSITE" id="PS50011"/>
    </source>
</evidence>
<dbReference type="InterPro" id="IPR051681">
    <property type="entry name" value="Ser/Thr_Kinases-Pseudokinases"/>
</dbReference>
<dbReference type="Pfam" id="PF00069">
    <property type="entry name" value="Pkinase"/>
    <property type="match status" value="1"/>
</dbReference>
<protein>
    <submittedName>
        <fullName evidence="3">Serine threonine kinase</fullName>
    </submittedName>
</protein>
<feature type="region of interest" description="Disordered" evidence="1">
    <location>
        <begin position="318"/>
        <end position="338"/>
    </location>
</feature>
<dbReference type="PANTHER" id="PTHR44329:SF214">
    <property type="entry name" value="PROTEIN KINASE DOMAIN-CONTAINING PROTEIN"/>
    <property type="match status" value="1"/>
</dbReference>
<feature type="region of interest" description="Disordered" evidence="1">
    <location>
        <begin position="26"/>
        <end position="137"/>
    </location>
</feature>
<feature type="region of interest" description="Disordered" evidence="1">
    <location>
        <begin position="872"/>
        <end position="918"/>
    </location>
</feature>
<evidence type="ECO:0000256" key="1">
    <source>
        <dbReference type="SAM" id="MobiDB-lite"/>
    </source>
</evidence>
<feature type="region of interest" description="Disordered" evidence="1">
    <location>
        <begin position="704"/>
        <end position="725"/>
    </location>
</feature>
<reference evidence="3 4" key="1">
    <citation type="submission" date="2014-09" db="EMBL/GenBank/DDBJ databases">
        <authorList>
            <person name="Magalhaes I.L.F."/>
            <person name="Oliveira U."/>
            <person name="Santos F.R."/>
            <person name="Vidigal T.H.D.A."/>
            <person name="Brescovit A.D."/>
            <person name="Santos A.J."/>
        </authorList>
    </citation>
    <scope>NUCLEOTIDE SEQUENCE [LARGE SCALE GENOMIC DNA]</scope>
</reference>
<dbReference type="GO" id="GO:0005524">
    <property type="term" value="F:ATP binding"/>
    <property type="evidence" value="ECO:0007669"/>
    <property type="project" value="InterPro"/>
</dbReference>
<keyword evidence="3" id="KW-0418">Kinase</keyword>
<feature type="compositionally biased region" description="Low complexity" evidence="1">
    <location>
        <begin position="74"/>
        <end position="96"/>
    </location>
</feature>
<feature type="domain" description="Protein kinase" evidence="2">
    <location>
        <begin position="295"/>
        <end position="1056"/>
    </location>
</feature>
<feature type="region of interest" description="Disordered" evidence="1">
    <location>
        <begin position="821"/>
        <end position="851"/>
    </location>
</feature>
<keyword evidence="4" id="KW-1185">Reference proteome</keyword>
<evidence type="ECO:0000313" key="3">
    <source>
        <dbReference type="EMBL" id="CEH16237.1"/>
    </source>
</evidence>
<feature type="compositionally biased region" description="Pro residues" evidence="1">
    <location>
        <begin position="97"/>
        <end position="113"/>
    </location>
</feature>
<feature type="compositionally biased region" description="Basic and acidic residues" evidence="1">
    <location>
        <begin position="451"/>
        <end position="460"/>
    </location>
</feature>
<dbReference type="SUPFAM" id="SSF56112">
    <property type="entry name" value="Protein kinase-like (PK-like)"/>
    <property type="match status" value="1"/>
</dbReference>
<sequence>MRGHDGIERGGFVMLDDESIHAVKAFSTTGASETGERGESTTMASQPLGARQREFGSSWGPWPLRTTSRRPQTSAESSSVYPPSSSAGSARSSSTSPPSPYRPTLDSPPPTPPDYGNSRTCGISDQPRIASDLADARPREGELFASKSLSASTALKLATATSPSRNDIFSHPSPRLAPAPKLPRKSAEPGIGDSPASMKSRNSLFFDSPSVETVLTPLSPSRSPLPARAPALPLVAPKSVRDSYEGTEEGLRETAFSPATDTSERPSYGRSSTEERERERDRIRASKDVDFRLCPDKDFLLGEGRHCNVFLGSYRTKHSTRRPSTCHPHAAINSDDEHDDDGTSDWRLCAVKRLHADRQSQLLGLDEAFALRRLGYHPNVVRLIDVRDEVELAATSPQPGATSGSWAGNCTSMDLISSTESQQSNFYHGRSISSALPRTAISPDSLGPRVPRVERPELSSKIHRRLGSQPLHDSERNSIEPPMLRVASPDDAGNGRSMSRSPSTSGGLDTRRDISTDRPQSSSYSADPPRLLILLELLPISLATFSRKHPESVDLRQWSTWALQLARTVQWMHARGCVHVDIKPENILLSEGLAVKLCDFNSAVFPSAGTPLLDGAGLGTPAYGAPELTRGASSSSRNGFSYPVDIWSVGAVLYSLAIGVAPLAKSRSMIDMLYRKRAFFESEENDRVARIHVAGGYNGSVAGSNAASRNSSLRGRNRRTARQSASENVANIAGYTPQSHSLRREASMESIDSVSSNILLEDGRRTVPLRAVNMLLSDAPLIGVLPTDHVTLKGAAESEPSRNCTIVAAAQHHRTASLGKAHLASKHPHAQVGPQTSTASDAQSAAQVEGRPVRPVANFRRATSYGAANPTVEDDAFVMQPPPEPLRSSIPVKKAPTGSNGLLSPPQSPQVSIHRLSSNNTGSLHAGLESAISAAFAHDAHRAGQDVSSIAQEAGSSVEGRARSASGASALVLPRSPLSASYQTPELGADGQNLQIDDEEVLEEDTRPYNDGTPALLLPGGGRLPDGARTLLEQMLSFDPARRPSASQVVSALERLALSGR</sequence>
<feature type="compositionally biased region" description="Basic and acidic residues" evidence="1">
    <location>
        <begin position="239"/>
        <end position="252"/>
    </location>
</feature>
<organism evidence="3 4">
    <name type="scientific">Ceraceosorus bombacis</name>
    <dbReference type="NCBI Taxonomy" id="401625"/>
    <lineage>
        <taxon>Eukaryota</taxon>
        <taxon>Fungi</taxon>
        <taxon>Dikarya</taxon>
        <taxon>Basidiomycota</taxon>
        <taxon>Ustilaginomycotina</taxon>
        <taxon>Exobasidiomycetes</taxon>
        <taxon>Ceraceosorales</taxon>
        <taxon>Ceraceosoraceae</taxon>
        <taxon>Ceraceosorus</taxon>
    </lineage>
</organism>
<dbReference type="OrthoDB" id="4062651at2759"/>
<dbReference type="PROSITE" id="PS50011">
    <property type="entry name" value="PROTEIN_KINASE_DOM"/>
    <property type="match status" value="1"/>
</dbReference>
<feature type="compositionally biased region" description="Basic and acidic residues" evidence="1">
    <location>
        <begin position="272"/>
        <end position="282"/>
    </location>
</feature>
<dbReference type="GO" id="GO:0004674">
    <property type="term" value="F:protein serine/threonine kinase activity"/>
    <property type="evidence" value="ECO:0007669"/>
    <property type="project" value="TreeGrafter"/>
</dbReference>
<feature type="region of interest" description="Disordered" evidence="1">
    <location>
        <begin position="239"/>
        <end position="282"/>
    </location>
</feature>
<dbReference type="STRING" id="401625.A0A0P1BKC3"/>